<gene>
    <name evidence="2" type="ORF">S03H2_55144</name>
</gene>
<protein>
    <recommendedName>
        <fullName evidence="1">Glycosyltransferase 2-like domain-containing protein</fullName>
    </recommendedName>
</protein>
<dbReference type="Gene3D" id="3.90.550.10">
    <property type="entry name" value="Spore Coat Polysaccharide Biosynthesis Protein SpsA, Chain A"/>
    <property type="match status" value="1"/>
</dbReference>
<dbReference type="AlphaFoldDB" id="X1HSC8"/>
<evidence type="ECO:0000313" key="2">
    <source>
        <dbReference type="EMBL" id="GAH72387.1"/>
    </source>
</evidence>
<dbReference type="EMBL" id="BARU01035205">
    <property type="protein sequence ID" value="GAH72387.1"/>
    <property type="molecule type" value="Genomic_DNA"/>
</dbReference>
<dbReference type="Pfam" id="PF00535">
    <property type="entry name" value="Glycos_transf_2"/>
    <property type="match status" value="1"/>
</dbReference>
<accession>X1HSC8</accession>
<dbReference type="InterPro" id="IPR001173">
    <property type="entry name" value="Glyco_trans_2-like"/>
</dbReference>
<feature type="non-terminal residue" evidence="2">
    <location>
        <position position="100"/>
    </location>
</feature>
<sequence>MKLWQQSLLVIGTGVTTGVLTAYLTSRVVGSQIEKAFETPPYRVSGPLVSAIIPTLEEEDYLPQLLETIANQTYEPIEVVVGDSSPPDSAAKTREICQAY</sequence>
<name>X1HSC8_9ZZZZ</name>
<dbReference type="InterPro" id="IPR029044">
    <property type="entry name" value="Nucleotide-diphossugar_trans"/>
</dbReference>
<dbReference type="SUPFAM" id="SSF53448">
    <property type="entry name" value="Nucleotide-diphospho-sugar transferases"/>
    <property type="match status" value="1"/>
</dbReference>
<feature type="domain" description="Glycosyltransferase 2-like" evidence="1">
    <location>
        <begin position="50"/>
        <end position="100"/>
    </location>
</feature>
<dbReference type="CDD" id="cd00761">
    <property type="entry name" value="Glyco_tranf_GTA_type"/>
    <property type="match status" value="1"/>
</dbReference>
<organism evidence="2">
    <name type="scientific">marine sediment metagenome</name>
    <dbReference type="NCBI Taxonomy" id="412755"/>
    <lineage>
        <taxon>unclassified sequences</taxon>
        <taxon>metagenomes</taxon>
        <taxon>ecological metagenomes</taxon>
    </lineage>
</organism>
<reference evidence="2" key="1">
    <citation type="journal article" date="2014" name="Front. Microbiol.">
        <title>High frequency of phylogenetically diverse reductive dehalogenase-homologous genes in deep subseafloor sedimentary metagenomes.</title>
        <authorList>
            <person name="Kawai M."/>
            <person name="Futagami T."/>
            <person name="Toyoda A."/>
            <person name="Takaki Y."/>
            <person name="Nishi S."/>
            <person name="Hori S."/>
            <person name="Arai W."/>
            <person name="Tsubouchi T."/>
            <person name="Morono Y."/>
            <person name="Uchiyama I."/>
            <person name="Ito T."/>
            <person name="Fujiyama A."/>
            <person name="Inagaki F."/>
            <person name="Takami H."/>
        </authorList>
    </citation>
    <scope>NUCLEOTIDE SEQUENCE</scope>
    <source>
        <strain evidence="2">Expedition CK06-06</strain>
    </source>
</reference>
<comment type="caution">
    <text evidence="2">The sequence shown here is derived from an EMBL/GenBank/DDBJ whole genome shotgun (WGS) entry which is preliminary data.</text>
</comment>
<evidence type="ECO:0000259" key="1">
    <source>
        <dbReference type="Pfam" id="PF00535"/>
    </source>
</evidence>
<proteinExistence type="predicted"/>